<evidence type="ECO:0000313" key="1">
    <source>
        <dbReference type="EMBL" id="SHJ83117.1"/>
    </source>
</evidence>
<dbReference type="OrthoDB" id="1684927at2"/>
<reference evidence="1 2" key="1">
    <citation type="submission" date="2016-11" db="EMBL/GenBank/DDBJ databases">
        <authorList>
            <person name="Jaros S."/>
            <person name="Januszkiewicz K."/>
            <person name="Wedrychowicz H."/>
        </authorList>
    </citation>
    <scope>NUCLEOTIDE SEQUENCE [LARGE SCALE GENOMIC DNA]</scope>
    <source>
        <strain evidence="1 2">DSM 15929</strain>
    </source>
</reference>
<protein>
    <submittedName>
        <fullName evidence="1">Uncharacterized protein</fullName>
    </submittedName>
</protein>
<keyword evidence="2" id="KW-1185">Reference proteome</keyword>
<evidence type="ECO:0000313" key="2">
    <source>
        <dbReference type="Proteomes" id="UP000184386"/>
    </source>
</evidence>
<dbReference type="RefSeq" id="WP_073273533.1">
    <property type="nucleotide sequence ID" value="NZ_FRAC01000007.1"/>
</dbReference>
<gene>
    <name evidence="1" type="ORF">SAMN02745136_01019</name>
</gene>
<dbReference type="STRING" id="1121322.SAMN02745136_01019"/>
<accession>A0A1M6MI38</accession>
<dbReference type="Proteomes" id="UP000184386">
    <property type="component" value="Unassembled WGS sequence"/>
</dbReference>
<proteinExistence type="predicted"/>
<dbReference type="AlphaFoldDB" id="A0A1M6MI38"/>
<dbReference type="EMBL" id="FRAC01000007">
    <property type="protein sequence ID" value="SHJ83117.1"/>
    <property type="molecule type" value="Genomic_DNA"/>
</dbReference>
<name>A0A1M6MI38_9FIRM</name>
<organism evidence="1 2">
    <name type="scientific">Anaerocolumna jejuensis DSM 15929</name>
    <dbReference type="NCBI Taxonomy" id="1121322"/>
    <lineage>
        <taxon>Bacteria</taxon>
        <taxon>Bacillati</taxon>
        <taxon>Bacillota</taxon>
        <taxon>Clostridia</taxon>
        <taxon>Lachnospirales</taxon>
        <taxon>Lachnospiraceae</taxon>
        <taxon>Anaerocolumna</taxon>
    </lineage>
</organism>
<sequence length="165" mass="18677">MIQYNSYSGTILSIEDILLDSRDTLGCSKLFTIEDNEKNIINFLVTPSTYFIDNTLAQEGDFVTGFYDRNAPVPLIYPPQFRALIMAVNLGDINITVDFFNRNLISSNGMLRLNIAPTTLIVLENGQYFYQNPENHNLIVLYGPTTRSIPAITTPYRIIVLCNQN</sequence>